<dbReference type="Proteomes" id="UP000298663">
    <property type="component" value="Unassembled WGS sequence"/>
</dbReference>
<evidence type="ECO:0000313" key="1">
    <source>
        <dbReference type="EMBL" id="TKR70072.1"/>
    </source>
</evidence>
<name>A0A4U5ML83_STECR</name>
<keyword evidence="2" id="KW-1185">Reference proteome</keyword>
<dbReference type="AlphaFoldDB" id="A0A4U5ML83"/>
<proteinExistence type="predicted"/>
<sequence>MGSGTSFWADKESFVTRAIDGVHSSIRTSGSLLTFNDSSVEVKLSNCGLHGSVIPASVAFKLANLRWTMAKFPQSSDFDEVVTGEYGHFVEVWPTAHKQIRVECPISDSSSGARV</sequence>
<gene>
    <name evidence="1" type="ORF">L596_022140</name>
</gene>
<organism evidence="1 2">
    <name type="scientific">Steinernema carpocapsae</name>
    <name type="common">Entomopathogenic nematode</name>
    <dbReference type="NCBI Taxonomy" id="34508"/>
    <lineage>
        <taxon>Eukaryota</taxon>
        <taxon>Metazoa</taxon>
        <taxon>Ecdysozoa</taxon>
        <taxon>Nematoda</taxon>
        <taxon>Chromadorea</taxon>
        <taxon>Rhabditida</taxon>
        <taxon>Tylenchina</taxon>
        <taxon>Panagrolaimomorpha</taxon>
        <taxon>Strongyloidoidea</taxon>
        <taxon>Steinernematidae</taxon>
        <taxon>Steinernema</taxon>
    </lineage>
</organism>
<reference evidence="1 2" key="1">
    <citation type="journal article" date="2015" name="Genome Biol.">
        <title>Comparative genomics of Steinernema reveals deeply conserved gene regulatory networks.</title>
        <authorList>
            <person name="Dillman A.R."/>
            <person name="Macchietto M."/>
            <person name="Porter C.F."/>
            <person name="Rogers A."/>
            <person name="Williams B."/>
            <person name="Antoshechkin I."/>
            <person name="Lee M.M."/>
            <person name="Goodwin Z."/>
            <person name="Lu X."/>
            <person name="Lewis E.E."/>
            <person name="Goodrich-Blair H."/>
            <person name="Stock S.P."/>
            <person name="Adams B.J."/>
            <person name="Sternberg P.W."/>
            <person name="Mortazavi A."/>
        </authorList>
    </citation>
    <scope>NUCLEOTIDE SEQUENCE [LARGE SCALE GENOMIC DNA]</scope>
    <source>
        <strain evidence="1 2">ALL</strain>
    </source>
</reference>
<accession>A0A4U5ML83</accession>
<protein>
    <submittedName>
        <fullName evidence="1">Uncharacterized protein</fullName>
    </submittedName>
</protein>
<reference evidence="1 2" key="2">
    <citation type="journal article" date="2019" name="G3 (Bethesda)">
        <title>Hybrid Assembly of the Genome of the Entomopathogenic Nematode Steinernema carpocapsae Identifies the X-Chromosome.</title>
        <authorList>
            <person name="Serra L."/>
            <person name="Macchietto M."/>
            <person name="Macias-Munoz A."/>
            <person name="McGill C.J."/>
            <person name="Rodriguez I.M."/>
            <person name="Rodriguez B."/>
            <person name="Murad R."/>
            <person name="Mortazavi A."/>
        </authorList>
    </citation>
    <scope>NUCLEOTIDE SEQUENCE [LARGE SCALE GENOMIC DNA]</scope>
    <source>
        <strain evidence="1 2">ALL</strain>
    </source>
</reference>
<comment type="caution">
    <text evidence="1">The sequence shown here is derived from an EMBL/GenBank/DDBJ whole genome shotgun (WGS) entry which is preliminary data.</text>
</comment>
<evidence type="ECO:0000313" key="2">
    <source>
        <dbReference type="Proteomes" id="UP000298663"/>
    </source>
</evidence>
<dbReference type="EMBL" id="AZBU02000007">
    <property type="protein sequence ID" value="TKR70072.1"/>
    <property type="molecule type" value="Genomic_DNA"/>
</dbReference>